<reference evidence="4" key="2">
    <citation type="submission" date="2025-08" db="UniProtKB">
        <authorList>
            <consortium name="RefSeq"/>
        </authorList>
    </citation>
    <scope>IDENTIFICATION</scope>
    <source>
        <tissue evidence="4">Leaf</tissue>
    </source>
</reference>
<dbReference type="GeneID" id="104704369"/>
<feature type="compositionally biased region" description="Acidic residues" evidence="1">
    <location>
        <begin position="59"/>
        <end position="76"/>
    </location>
</feature>
<evidence type="ECO:0000259" key="2">
    <source>
        <dbReference type="Pfam" id="PF25210"/>
    </source>
</evidence>
<gene>
    <name evidence="4" type="primary">LOC104704369</name>
</gene>
<organism evidence="3 4">
    <name type="scientific">Camelina sativa</name>
    <name type="common">False flax</name>
    <name type="synonym">Myagrum sativum</name>
    <dbReference type="NCBI Taxonomy" id="90675"/>
    <lineage>
        <taxon>Eukaryota</taxon>
        <taxon>Viridiplantae</taxon>
        <taxon>Streptophyta</taxon>
        <taxon>Embryophyta</taxon>
        <taxon>Tracheophyta</taxon>
        <taxon>Spermatophyta</taxon>
        <taxon>Magnoliopsida</taxon>
        <taxon>eudicotyledons</taxon>
        <taxon>Gunneridae</taxon>
        <taxon>Pentapetalae</taxon>
        <taxon>rosids</taxon>
        <taxon>malvids</taxon>
        <taxon>Brassicales</taxon>
        <taxon>Brassicaceae</taxon>
        <taxon>Camelineae</taxon>
        <taxon>Camelina</taxon>
    </lineage>
</organism>
<feature type="region of interest" description="Disordered" evidence="1">
    <location>
        <begin position="41"/>
        <end position="79"/>
    </location>
</feature>
<dbReference type="Gene3D" id="2.120.10.80">
    <property type="entry name" value="Kelch-type beta propeller"/>
    <property type="match status" value="2"/>
</dbReference>
<dbReference type="Pfam" id="PF25210">
    <property type="entry name" value="Kelch_FKB95"/>
    <property type="match status" value="1"/>
</dbReference>
<protein>
    <submittedName>
        <fullName evidence="4">F-box/kelch-repeat protein At2g29800</fullName>
    </submittedName>
</protein>
<name>A0ABM0T099_CAMSA</name>
<dbReference type="Proteomes" id="UP000694864">
    <property type="component" value="Chromosome 7"/>
</dbReference>
<dbReference type="InterPro" id="IPR057499">
    <property type="entry name" value="Kelch_FKB95"/>
</dbReference>
<accession>A0ABM0T099</accession>
<keyword evidence="3" id="KW-1185">Reference proteome</keyword>
<dbReference type="InterPro" id="IPR006652">
    <property type="entry name" value="Kelch_1"/>
</dbReference>
<dbReference type="InterPro" id="IPR050354">
    <property type="entry name" value="F-box/kelch-repeat_ARATH"/>
</dbReference>
<dbReference type="RefSeq" id="XP_010418775.1">
    <property type="nucleotide sequence ID" value="XM_010420473.1"/>
</dbReference>
<evidence type="ECO:0000256" key="1">
    <source>
        <dbReference type="SAM" id="MobiDB-lite"/>
    </source>
</evidence>
<sequence length="433" mass="49351">MIQQVNPHFAADQLSSNTDLGESSRVQLILLLVTIVVISETSDDGSSGGDLTKIQKGEEEQEENQNENPKEDDQEVDQNLAPIRRRDIPVILMERTVALIRRCHYPRLSLLSKAFRDVISSDQLFVTRSLLGLTEPVLYTLIRPFPRFEPPIWYILHRSNISLRLSRIVSLPPMYPGCTAVTIGHKIYVMGGFNVRLNRPVRTVVVINCRSHTYRQLQSMKRDRCFAASGVIDGKIYVVGGREKRYYDWVEVFDVETETWETVPAPLYRYPVASSISMFPLLVVLDNKIYIMDGPFCLAYDPRLRRWEDRGPTSPRHASSCVVDDLLYSINVPDLAGFGSSIIVYDPREMVWRPVKGVDLWPPLVYIESRMVSFGGKLVILGYYNGSRGVIWCVEVALEKREDGDIWGKFESISRVCSFSESCLLEFARTVTV</sequence>
<dbReference type="SUPFAM" id="SSF117281">
    <property type="entry name" value="Kelch motif"/>
    <property type="match status" value="1"/>
</dbReference>
<dbReference type="InterPro" id="IPR015915">
    <property type="entry name" value="Kelch-typ_b-propeller"/>
</dbReference>
<dbReference type="PANTHER" id="PTHR24414:SF65">
    <property type="entry name" value="F-BOX DOMAIN-CONTAINING PROTEIN"/>
    <property type="match status" value="1"/>
</dbReference>
<reference evidence="3" key="1">
    <citation type="journal article" date="2014" name="Nat. Commun.">
        <title>The emerging biofuel crop Camelina sativa retains a highly undifferentiated hexaploid genome structure.</title>
        <authorList>
            <person name="Kagale S."/>
            <person name="Koh C."/>
            <person name="Nixon J."/>
            <person name="Bollina V."/>
            <person name="Clarke W.E."/>
            <person name="Tuteja R."/>
            <person name="Spillane C."/>
            <person name="Robinson S.J."/>
            <person name="Links M.G."/>
            <person name="Clarke C."/>
            <person name="Higgins E.E."/>
            <person name="Huebert T."/>
            <person name="Sharpe A.G."/>
            <person name="Parkin I.A."/>
        </authorList>
    </citation>
    <scope>NUCLEOTIDE SEQUENCE [LARGE SCALE GENOMIC DNA]</scope>
    <source>
        <strain evidence="3">cv. DH55</strain>
    </source>
</reference>
<feature type="domain" description="FKB95-like N-terminal Kelch" evidence="2">
    <location>
        <begin position="153"/>
        <end position="416"/>
    </location>
</feature>
<dbReference type="PANTHER" id="PTHR24414">
    <property type="entry name" value="F-BOX/KELCH-REPEAT PROTEIN SKIP4"/>
    <property type="match status" value="1"/>
</dbReference>
<evidence type="ECO:0000313" key="4">
    <source>
        <dbReference type="RefSeq" id="XP_010418775.1"/>
    </source>
</evidence>
<proteinExistence type="predicted"/>
<evidence type="ECO:0000313" key="3">
    <source>
        <dbReference type="Proteomes" id="UP000694864"/>
    </source>
</evidence>
<dbReference type="SMART" id="SM00612">
    <property type="entry name" value="Kelch"/>
    <property type="match status" value="2"/>
</dbReference>